<dbReference type="EMBL" id="AALC02000050">
    <property type="protein sequence ID" value="EEQ05605.1"/>
    <property type="molecule type" value="Genomic_DNA"/>
</dbReference>
<organism evidence="1 2">
    <name type="scientific">Yersinia bercovieri ATCC 43970</name>
    <dbReference type="NCBI Taxonomy" id="349968"/>
    <lineage>
        <taxon>Bacteria</taxon>
        <taxon>Pseudomonadati</taxon>
        <taxon>Pseudomonadota</taxon>
        <taxon>Gammaproteobacteria</taxon>
        <taxon>Enterobacterales</taxon>
        <taxon>Yersiniaceae</taxon>
        <taxon>Yersinia</taxon>
    </lineage>
</organism>
<protein>
    <submittedName>
        <fullName evidence="1">Uncharacterized protein</fullName>
    </submittedName>
</protein>
<evidence type="ECO:0000313" key="1">
    <source>
        <dbReference type="EMBL" id="EEQ05605.1"/>
    </source>
</evidence>
<name>A0ABM9XW40_YERBE</name>
<gene>
    <name evidence="1" type="ORF">yberc0001_20720</name>
</gene>
<reference evidence="1" key="1">
    <citation type="submission" date="2008-12" db="EMBL/GenBank/DDBJ databases">
        <title>Annotation of the Yersinia bercovieri ATCC 43970 genome.</title>
        <authorList>
            <person name="Read T.D."/>
            <person name="Akmal A."/>
            <person name="Bishop-Lilly K."/>
            <person name="Chen P.E."/>
            <person name="Cook C."/>
            <person name="Kiley M.P."/>
            <person name="Lentz S."/>
            <person name="Mateczun A."/>
            <person name="Nagarajan N."/>
            <person name="Nolan N."/>
            <person name="Osborne B.I."/>
            <person name="Pop M."/>
            <person name="Sozhamannan S."/>
            <person name="Stewart A.C."/>
            <person name="Sulakvelidze A."/>
            <person name="Thomason B."/>
            <person name="Willner K."/>
            <person name="Zwick M.E."/>
        </authorList>
    </citation>
    <scope>NUCLEOTIDE SEQUENCE [LARGE SCALE GENOMIC DNA]</scope>
    <source>
        <strain evidence="1">ATCC 43970</strain>
    </source>
</reference>
<proteinExistence type="predicted"/>
<evidence type="ECO:0000313" key="2">
    <source>
        <dbReference type="Proteomes" id="UP000010319"/>
    </source>
</evidence>
<accession>A0ABM9XW40</accession>
<dbReference type="Proteomes" id="UP000010319">
    <property type="component" value="Unassembled WGS sequence"/>
</dbReference>
<keyword evidence="2" id="KW-1185">Reference proteome</keyword>
<sequence length="39" mass="4175">MGNIVMPNGRGARECSGIYYSFMAETKGEGQVAVVAHWG</sequence>
<comment type="caution">
    <text evidence="1">The sequence shown here is derived from an EMBL/GenBank/DDBJ whole genome shotgun (WGS) entry which is preliminary data.</text>
</comment>